<name>A0A6S7FZ68_PARCT</name>
<dbReference type="InterPro" id="IPR018957">
    <property type="entry name" value="Znf_C3HC4_RING-type"/>
</dbReference>
<protein>
    <submittedName>
        <fullName evidence="1">E3 ubiquitin- ligase TRAF7-like</fullName>
    </submittedName>
</protein>
<dbReference type="PROSITE" id="PS00678">
    <property type="entry name" value="WD_REPEATS_1"/>
    <property type="match status" value="2"/>
</dbReference>
<dbReference type="PANTHER" id="PTHR19848:SF6">
    <property type="entry name" value="E3 UBIQUITIN-PROTEIN LIGASE TRAF7"/>
    <property type="match status" value="1"/>
</dbReference>
<dbReference type="InterPro" id="IPR001680">
    <property type="entry name" value="WD40_rpt"/>
</dbReference>
<dbReference type="SMART" id="SM00320">
    <property type="entry name" value="WD40"/>
    <property type="match status" value="7"/>
</dbReference>
<dbReference type="PROSITE" id="PS50145">
    <property type="entry name" value="ZF_TRAF"/>
    <property type="match status" value="1"/>
</dbReference>
<dbReference type="Proteomes" id="UP001152795">
    <property type="component" value="Unassembled WGS sequence"/>
</dbReference>
<dbReference type="PROSITE" id="PS00518">
    <property type="entry name" value="ZF_RING_1"/>
    <property type="match status" value="1"/>
</dbReference>
<dbReference type="SUPFAM" id="SSF50978">
    <property type="entry name" value="WD40 repeat-like"/>
    <property type="match status" value="1"/>
</dbReference>
<reference evidence="1" key="1">
    <citation type="submission" date="2020-04" db="EMBL/GenBank/DDBJ databases">
        <authorList>
            <person name="Alioto T."/>
            <person name="Alioto T."/>
            <person name="Gomez Garrido J."/>
        </authorList>
    </citation>
    <scope>NUCLEOTIDE SEQUENCE</scope>
    <source>
        <strain evidence="1">A484AB</strain>
    </source>
</reference>
<dbReference type="GO" id="GO:0008270">
    <property type="term" value="F:zinc ion binding"/>
    <property type="evidence" value="ECO:0007669"/>
    <property type="project" value="InterPro"/>
</dbReference>
<dbReference type="GO" id="GO:0004842">
    <property type="term" value="F:ubiquitin-protein transferase activity"/>
    <property type="evidence" value="ECO:0007669"/>
    <property type="project" value="InterPro"/>
</dbReference>
<proteinExistence type="predicted"/>
<dbReference type="Pfam" id="PF00097">
    <property type="entry name" value="zf-C3HC4"/>
    <property type="match status" value="1"/>
</dbReference>
<dbReference type="EMBL" id="CACRXK020000412">
    <property type="protein sequence ID" value="CAB3981639.1"/>
    <property type="molecule type" value="Genomic_DNA"/>
</dbReference>
<dbReference type="Gene3D" id="3.30.40.10">
    <property type="entry name" value="Zinc/RING finger domain, C3HC4 (zinc finger)"/>
    <property type="match status" value="2"/>
</dbReference>
<gene>
    <name evidence="1" type="ORF">PACLA_8A060942</name>
</gene>
<comment type="caution">
    <text evidence="1">The sequence shown here is derived from an EMBL/GenBank/DDBJ whole genome shotgun (WGS) entry which is preliminary data.</text>
</comment>
<evidence type="ECO:0000313" key="1">
    <source>
        <dbReference type="EMBL" id="CAB3981639.1"/>
    </source>
</evidence>
<dbReference type="InterPro" id="IPR001293">
    <property type="entry name" value="Znf_TRAF"/>
</dbReference>
<dbReference type="InterPro" id="IPR015943">
    <property type="entry name" value="WD40/YVTN_repeat-like_dom_sf"/>
</dbReference>
<dbReference type="SUPFAM" id="SSF49599">
    <property type="entry name" value="TRAF domain-like"/>
    <property type="match status" value="2"/>
</dbReference>
<dbReference type="OrthoDB" id="674604at2759"/>
<dbReference type="PANTHER" id="PTHR19848">
    <property type="entry name" value="WD40 REPEAT PROTEIN"/>
    <property type="match status" value="1"/>
</dbReference>
<dbReference type="AlphaFoldDB" id="A0A6S7FZ68"/>
<dbReference type="GO" id="GO:0016874">
    <property type="term" value="F:ligase activity"/>
    <property type="evidence" value="ECO:0007669"/>
    <property type="project" value="UniProtKB-KW"/>
</dbReference>
<keyword evidence="1" id="KW-0436">Ligase</keyword>
<dbReference type="SMART" id="SM00504">
    <property type="entry name" value="Ubox"/>
    <property type="match status" value="1"/>
</dbReference>
<dbReference type="InterPro" id="IPR017907">
    <property type="entry name" value="Znf_RING_CS"/>
</dbReference>
<dbReference type="InterPro" id="IPR036322">
    <property type="entry name" value="WD40_repeat_dom_sf"/>
</dbReference>
<dbReference type="GO" id="GO:0016567">
    <property type="term" value="P:protein ubiquitination"/>
    <property type="evidence" value="ECO:0007669"/>
    <property type="project" value="InterPro"/>
</dbReference>
<dbReference type="SUPFAM" id="SSF57850">
    <property type="entry name" value="RING/U-box"/>
    <property type="match status" value="1"/>
</dbReference>
<dbReference type="PROSITE" id="PS50089">
    <property type="entry name" value="ZF_RING_2"/>
    <property type="match status" value="1"/>
</dbReference>
<dbReference type="PROSITE" id="PS50082">
    <property type="entry name" value="WD_REPEATS_2"/>
    <property type="match status" value="1"/>
</dbReference>
<dbReference type="Pfam" id="PF00400">
    <property type="entry name" value="WD40"/>
    <property type="match status" value="4"/>
</dbReference>
<dbReference type="InterPro" id="IPR019775">
    <property type="entry name" value="WD40_repeat_CS"/>
</dbReference>
<dbReference type="InterPro" id="IPR013083">
    <property type="entry name" value="Znf_RING/FYVE/PHD"/>
</dbReference>
<organism evidence="1 2">
    <name type="scientific">Paramuricea clavata</name>
    <name type="common">Red gorgonian</name>
    <name type="synonym">Violescent sea-whip</name>
    <dbReference type="NCBI Taxonomy" id="317549"/>
    <lineage>
        <taxon>Eukaryota</taxon>
        <taxon>Metazoa</taxon>
        <taxon>Cnidaria</taxon>
        <taxon>Anthozoa</taxon>
        <taxon>Octocorallia</taxon>
        <taxon>Malacalcyonacea</taxon>
        <taxon>Plexauridae</taxon>
        <taxon>Paramuricea</taxon>
    </lineage>
</organism>
<dbReference type="PROSITE" id="PS50294">
    <property type="entry name" value="WD_REPEATS_REGION"/>
    <property type="match status" value="1"/>
</dbReference>
<dbReference type="Gene3D" id="2.130.10.10">
    <property type="entry name" value="YVTN repeat-like/Quinoprotein amine dehydrogenase"/>
    <property type="match status" value="2"/>
</dbReference>
<evidence type="ECO:0000313" key="2">
    <source>
        <dbReference type="Proteomes" id="UP001152795"/>
    </source>
</evidence>
<sequence length="613" mass="68503">MLPTKFITPASPALHCPTCENLFTDPVISTRCGHTFCRMCITENISSRGNVSNSVCPVDNIPFHRADLVSNIALKGQIDDLEIHCQHGLDRVDSDDEFHLDEEGCPQAIKLGKRVEHEEKCPYALVPCPNSANHCGKFRRRDLDGHLETCPRYPCKYRNEGCEFCGTEKDVKEHMETCVNKISVEEQDRLPPPNNNDRFSTGVENVVVQLVQRVSWLEQNQVSMAEQLQRCTDAISSLETTVDRLSHQFERIVGSQLSRPVRHAVSTSSIVEGNSLDIDVTKKQRSPVSPRIRSTTEVFALPSVPSATPSSEIWRMPFMFKCLGTLRGHQEPIFAMTCRGGKLYSTGRDMLIKVWDTEDVTRGCIATIKGHTEVIHAICSTRTMLYTTGADKSLCSWNMNSLSEQKRIADAHDDVICALVCTGKYLFTSSQSCIKVWETKTLKFVHAMEVALNHWVRALAVDYSKEKVYSGSHNAIHVWDATGSFQLDAEIAHAYGSVYSLAVTKKYVIVGTYNRNTHIFEIPSYQHVKSLTGHIGAVTVVTASPAGRYLFTASSDSTAMIWDLENMLPIQVLTRHEAGVNCLAVYGNLVFTGSEDKDIKVYKYFKLFTATAD</sequence>
<dbReference type="CDD" id="cd00200">
    <property type="entry name" value="WD40"/>
    <property type="match status" value="1"/>
</dbReference>
<keyword evidence="2" id="KW-1185">Reference proteome</keyword>
<dbReference type="InterPro" id="IPR003613">
    <property type="entry name" value="Ubox_domain"/>
</dbReference>
<accession>A0A6S7FZ68</accession>
<dbReference type="SMART" id="SM00184">
    <property type="entry name" value="RING"/>
    <property type="match status" value="1"/>
</dbReference>
<dbReference type="InterPro" id="IPR001841">
    <property type="entry name" value="Znf_RING"/>
</dbReference>